<feature type="region of interest" description="Disordered" evidence="1">
    <location>
        <begin position="1"/>
        <end position="22"/>
    </location>
</feature>
<accession>A0A1L9Q1E6</accession>
<keyword evidence="3" id="KW-1185">Reference proteome</keyword>
<gene>
    <name evidence="2" type="ORF">ASPVEDRAFT_33809</name>
</gene>
<dbReference type="AlphaFoldDB" id="A0A1L9Q1E6"/>
<evidence type="ECO:0000313" key="3">
    <source>
        <dbReference type="Proteomes" id="UP000184073"/>
    </source>
</evidence>
<dbReference type="RefSeq" id="XP_040673366.1">
    <property type="nucleotide sequence ID" value="XM_040810782.1"/>
</dbReference>
<evidence type="ECO:0000313" key="2">
    <source>
        <dbReference type="EMBL" id="OJJ07604.1"/>
    </source>
</evidence>
<reference evidence="3" key="1">
    <citation type="journal article" date="2017" name="Genome Biol.">
        <title>Comparative genomics reveals high biological diversity and specific adaptations in the industrially and medically important fungal genus Aspergillus.</title>
        <authorList>
            <person name="de Vries R.P."/>
            <person name="Riley R."/>
            <person name="Wiebenga A."/>
            <person name="Aguilar-Osorio G."/>
            <person name="Amillis S."/>
            <person name="Uchima C.A."/>
            <person name="Anderluh G."/>
            <person name="Asadollahi M."/>
            <person name="Askin M."/>
            <person name="Barry K."/>
            <person name="Battaglia E."/>
            <person name="Bayram O."/>
            <person name="Benocci T."/>
            <person name="Braus-Stromeyer S.A."/>
            <person name="Caldana C."/>
            <person name="Canovas D."/>
            <person name="Cerqueira G.C."/>
            <person name="Chen F."/>
            <person name="Chen W."/>
            <person name="Choi C."/>
            <person name="Clum A."/>
            <person name="Dos Santos R.A."/>
            <person name="Damasio A.R."/>
            <person name="Diallinas G."/>
            <person name="Emri T."/>
            <person name="Fekete E."/>
            <person name="Flipphi M."/>
            <person name="Freyberg S."/>
            <person name="Gallo A."/>
            <person name="Gournas C."/>
            <person name="Habgood R."/>
            <person name="Hainaut M."/>
            <person name="Harispe M.L."/>
            <person name="Henrissat B."/>
            <person name="Hilden K.S."/>
            <person name="Hope R."/>
            <person name="Hossain A."/>
            <person name="Karabika E."/>
            <person name="Karaffa L."/>
            <person name="Karanyi Z."/>
            <person name="Krasevec N."/>
            <person name="Kuo A."/>
            <person name="Kusch H."/>
            <person name="LaButti K."/>
            <person name="Lagendijk E.L."/>
            <person name="Lapidus A."/>
            <person name="Levasseur A."/>
            <person name="Lindquist E."/>
            <person name="Lipzen A."/>
            <person name="Logrieco A.F."/>
            <person name="MacCabe A."/>
            <person name="Maekelae M.R."/>
            <person name="Malavazi I."/>
            <person name="Melin P."/>
            <person name="Meyer V."/>
            <person name="Mielnichuk N."/>
            <person name="Miskei M."/>
            <person name="Molnar A.P."/>
            <person name="Mule G."/>
            <person name="Ngan C.Y."/>
            <person name="Orejas M."/>
            <person name="Orosz E."/>
            <person name="Ouedraogo J.P."/>
            <person name="Overkamp K.M."/>
            <person name="Park H.-S."/>
            <person name="Perrone G."/>
            <person name="Piumi F."/>
            <person name="Punt P.J."/>
            <person name="Ram A.F."/>
            <person name="Ramon A."/>
            <person name="Rauscher S."/>
            <person name="Record E."/>
            <person name="Riano-Pachon D.M."/>
            <person name="Robert V."/>
            <person name="Roehrig J."/>
            <person name="Ruller R."/>
            <person name="Salamov A."/>
            <person name="Salih N.S."/>
            <person name="Samson R.A."/>
            <person name="Sandor E."/>
            <person name="Sanguinetti M."/>
            <person name="Schuetze T."/>
            <person name="Sepcic K."/>
            <person name="Shelest E."/>
            <person name="Sherlock G."/>
            <person name="Sophianopoulou V."/>
            <person name="Squina F.M."/>
            <person name="Sun H."/>
            <person name="Susca A."/>
            <person name="Todd R.B."/>
            <person name="Tsang A."/>
            <person name="Unkles S.E."/>
            <person name="van de Wiele N."/>
            <person name="van Rossen-Uffink D."/>
            <person name="Oliveira J.V."/>
            <person name="Vesth T.C."/>
            <person name="Visser J."/>
            <person name="Yu J.-H."/>
            <person name="Zhou M."/>
            <person name="Andersen M.R."/>
            <person name="Archer D.B."/>
            <person name="Baker S.E."/>
            <person name="Benoit I."/>
            <person name="Brakhage A.A."/>
            <person name="Braus G.H."/>
            <person name="Fischer R."/>
            <person name="Frisvad J.C."/>
            <person name="Goldman G.H."/>
            <person name="Houbraken J."/>
            <person name="Oakley B."/>
            <person name="Pocsi I."/>
            <person name="Scazzocchio C."/>
            <person name="Seiboth B."/>
            <person name="vanKuyk P.A."/>
            <person name="Wortman J."/>
            <person name="Dyer P.S."/>
            <person name="Grigoriev I.V."/>
        </authorList>
    </citation>
    <scope>NUCLEOTIDE SEQUENCE [LARGE SCALE GENOMIC DNA]</scope>
    <source>
        <strain evidence="3">CBS 583.65</strain>
    </source>
</reference>
<dbReference type="EMBL" id="KV878137">
    <property type="protein sequence ID" value="OJJ07604.1"/>
    <property type="molecule type" value="Genomic_DNA"/>
</dbReference>
<dbReference type="GeneID" id="63726293"/>
<evidence type="ECO:0000256" key="1">
    <source>
        <dbReference type="SAM" id="MobiDB-lite"/>
    </source>
</evidence>
<dbReference type="Proteomes" id="UP000184073">
    <property type="component" value="Unassembled WGS sequence"/>
</dbReference>
<proteinExistence type="predicted"/>
<dbReference type="VEuPathDB" id="FungiDB:ASPVEDRAFT_33809"/>
<dbReference type="STRING" id="1036611.A0A1L9Q1E6"/>
<dbReference type="OrthoDB" id="4487268at2759"/>
<protein>
    <submittedName>
        <fullName evidence="2">Uncharacterized protein</fullName>
    </submittedName>
</protein>
<organism evidence="2 3">
    <name type="scientific">Aspergillus versicolor CBS 583.65</name>
    <dbReference type="NCBI Taxonomy" id="1036611"/>
    <lineage>
        <taxon>Eukaryota</taxon>
        <taxon>Fungi</taxon>
        <taxon>Dikarya</taxon>
        <taxon>Ascomycota</taxon>
        <taxon>Pezizomycotina</taxon>
        <taxon>Eurotiomycetes</taxon>
        <taxon>Eurotiomycetidae</taxon>
        <taxon>Eurotiales</taxon>
        <taxon>Aspergillaceae</taxon>
        <taxon>Aspergillus</taxon>
        <taxon>Aspergillus subgen. Nidulantes</taxon>
    </lineage>
</organism>
<sequence>MAKRTQPDLSDSSDKAPAPKQQCLQFEIPESISQWKKQAESLRVQNTSINQMETLQSGSRVVNEQHLSFRVVWPTCKSIKKIQIPNQAKAREILKKMAGFKNFLDHIADRNDDSPRHTLGTFQLVREAQIQAGNWMPPQPKEAQGQSQIFMSQPTPTGTRQRSMSAASHPSAVAASIASLESLGSNNDYHNQLWERTNDGQIVNEALLLFLRAFTINTLGSRCSWSSERLAFKIKYHRAEMESRRDGYLGLCGHDKNKEAFVILEAKGQGRTRKGAGMSVYKQESAEMVNWIMHDEKTPRQVPLGKRSESPGPVLKQFDLRSLLAFRGGVLFYSTRGTVYMPREGPCPSSPKCTKSEF</sequence>
<name>A0A1L9Q1E6_ASPVE</name>